<proteinExistence type="predicted"/>
<accession>A0A6A4TNH0</accession>
<reference evidence="1 2" key="1">
    <citation type="submission" date="2019-06" db="EMBL/GenBank/DDBJ databases">
        <title>Draft genomes of female and male turbot (Scophthalmus maximus).</title>
        <authorList>
            <person name="Xu H."/>
            <person name="Xu X.-W."/>
            <person name="Shao C."/>
            <person name="Chen S."/>
        </authorList>
    </citation>
    <scope>NUCLEOTIDE SEQUENCE [LARGE SCALE GENOMIC DNA]</scope>
    <source>
        <strain evidence="1">Ysfricsl-2016a</strain>
        <tissue evidence="1">Blood</tissue>
    </source>
</reference>
<evidence type="ECO:0000313" key="1">
    <source>
        <dbReference type="EMBL" id="KAF0045140.1"/>
    </source>
</evidence>
<evidence type="ECO:0000313" key="2">
    <source>
        <dbReference type="Proteomes" id="UP000438429"/>
    </source>
</evidence>
<dbReference type="AlphaFoldDB" id="A0A6A4TNH0"/>
<dbReference type="EMBL" id="VEVO01000002">
    <property type="protein sequence ID" value="KAF0045140.1"/>
    <property type="molecule type" value="Genomic_DNA"/>
</dbReference>
<sequence length="110" mass="12710">MFPELRSIFPLLRCHQTNPSQFTVEALSHNLIYVTDKTRIAAATKQPSDKVGKIVLSISISFHQEIRIISLFKFASVQRIYVLMLKDKHASKAVYCPHKCTVKVWCYRND</sequence>
<name>A0A6A4TNH0_SCOMX</name>
<protein>
    <submittedName>
        <fullName evidence="1">Uncharacterized protein</fullName>
    </submittedName>
</protein>
<gene>
    <name evidence="1" type="ORF">F2P81_001669</name>
</gene>
<organism evidence="1 2">
    <name type="scientific">Scophthalmus maximus</name>
    <name type="common">Turbot</name>
    <name type="synonym">Psetta maxima</name>
    <dbReference type="NCBI Taxonomy" id="52904"/>
    <lineage>
        <taxon>Eukaryota</taxon>
        <taxon>Metazoa</taxon>
        <taxon>Chordata</taxon>
        <taxon>Craniata</taxon>
        <taxon>Vertebrata</taxon>
        <taxon>Euteleostomi</taxon>
        <taxon>Actinopterygii</taxon>
        <taxon>Neopterygii</taxon>
        <taxon>Teleostei</taxon>
        <taxon>Neoteleostei</taxon>
        <taxon>Acanthomorphata</taxon>
        <taxon>Carangaria</taxon>
        <taxon>Pleuronectiformes</taxon>
        <taxon>Pleuronectoidei</taxon>
        <taxon>Scophthalmidae</taxon>
        <taxon>Scophthalmus</taxon>
    </lineage>
</organism>
<dbReference type="Proteomes" id="UP000438429">
    <property type="component" value="Unassembled WGS sequence"/>
</dbReference>
<comment type="caution">
    <text evidence="1">The sequence shown here is derived from an EMBL/GenBank/DDBJ whole genome shotgun (WGS) entry which is preliminary data.</text>
</comment>